<evidence type="ECO:0000256" key="1">
    <source>
        <dbReference type="SAM" id="MobiDB-lite"/>
    </source>
</evidence>
<dbReference type="AlphaFoldDB" id="A0AAW1QQ50"/>
<feature type="compositionally biased region" description="Basic residues" evidence="1">
    <location>
        <begin position="1"/>
        <end position="11"/>
    </location>
</feature>
<dbReference type="Proteomes" id="UP001489004">
    <property type="component" value="Unassembled WGS sequence"/>
</dbReference>
<protein>
    <submittedName>
        <fullName evidence="2">Uncharacterized protein</fullName>
    </submittedName>
</protein>
<gene>
    <name evidence="2" type="ORF">WJX72_001347</name>
</gene>
<evidence type="ECO:0000313" key="2">
    <source>
        <dbReference type="EMBL" id="KAK9823251.1"/>
    </source>
</evidence>
<keyword evidence="3" id="KW-1185">Reference proteome</keyword>
<comment type="caution">
    <text evidence="2">The sequence shown here is derived from an EMBL/GenBank/DDBJ whole genome shotgun (WGS) entry which is preliminary data.</text>
</comment>
<sequence length="77" mass="8248">MERQAGKHPTHKGVGGQGEAEDKVRALESRVRELEQTPAAVSANMKNAAGGPAYIHHFCKGGVGRQKAFSHGTAQRR</sequence>
<accession>A0AAW1QQ50</accession>
<reference evidence="2 3" key="1">
    <citation type="journal article" date="2024" name="Nat. Commun.">
        <title>Phylogenomics reveals the evolutionary origins of lichenization in chlorophyte algae.</title>
        <authorList>
            <person name="Puginier C."/>
            <person name="Libourel C."/>
            <person name="Otte J."/>
            <person name="Skaloud P."/>
            <person name="Haon M."/>
            <person name="Grisel S."/>
            <person name="Petersen M."/>
            <person name="Berrin J.G."/>
            <person name="Delaux P.M."/>
            <person name="Dal Grande F."/>
            <person name="Keller J."/>
        </authorList>
    </citation>
    <scope>NUCLEOTIDE SEQUENCE [LARGE SCALE GENOMIC DNA]</scope>
    <source>
        <strain evidence="2 3">SAG 2043</strain>
    </source>
</reference>
<name>A0AAW1QQ50_9CHLO</name>
<proteinExistence type="predicted"/>
<organism evidence="2 3">
    <name type="scientific">[Myrmecia] bisecta</name>
    <dbReference type="NCBI Taxonomy" id="41462"/>
    <lineage>
        <taxon>Eukaryota</taxon>
        <taxon>Viridiplantae</taxon>
        <taxon>Chlorophyta</taxon>
        <taxon>core chlorophytes</taxon>
        <taxon>Trebouxiophyceae</taxon>
        <taxon>Trebouxiales</taxon>
        <taxon>Trebouxiaceae</taxon>
        <taxon>Myrmecia</taxon>
    </lineage>
</organism>
<feature type="region of interest" description="Disordered" evidence="1">
    <location>
        <begin position="1"/>
        <end position="25"/>
    </location>
</feature>
<dbReference type="EMBL" id="JALJOR010000002">
    <property type="protein sequence ID" value="KAK9823251.1"/>
    <property type="molecule type" value="Genomic_DNA"/>
</dbReference>
<evidence type="ECO:0000313" key="3">
    <source>
        <dbReference type="Proteomes" id="UP001489004"/>
    </source>
</evidence>